<evidence type="ECO:0000313" key="3">
    <source>
        <dbReference type="Proteomes" id="UP000185904"/>
    </source>
</evidence>
<feature type="coiled-coil region" evidence="1">
    <location>
        <begin position="25"/>
        <end position="52"/>
    </location>
</feature>
<gene>
    <name evidence="2" type="ORF">AYO20_05530</name>
</gene>
<evidence type="ECO:0000313" key="2">
    <source>
        <dbReference type="EMBL" id="OAL35276.1"/>
    </source>
</evidence>
<evidence type="ECO:0000256" key="1">
    <source>
        <dbReference type="SAM" id="Coils"/>
    </source>
</evidence>
<reference evidence="2 3" key="1">
    <citation type="submission" date="2016-03" db="EMBL/GenBank/DDBJ databases">
        <title>The draft genome sequence of Fonsecaea nubica causative agent of cutaneous subcutaneous infection in human host.</title>
        <authorList>
            <person name="Costa F."/>
            <person name="Sybren D.H."/>
            <person name="Raittz R.T."/>
            <person name="Weiss V.A."/>
            <person name="Leao A.C."/>
            <person name="Gomes R."/>
            <person name="De Souza E.M."/>
            <person name="Pedrosa F.O."/>
            <person name="Steffens M.B."/>
            <person name="Bombassaro A."/>
            <person name="Tadra-Sfeir M.Z."/>
            <person name="Moreno L.F."/>
            <person name="Najafzadeh M.J."/>
            <person name="Felipe M.S."/>
            <person name="Teixeira M."/>
            <person name="Sun J."/>
            <person name="Xi L."/>
            <person name="Castro M.A."/>
            <person name="Vicente V.A."/>
        </authorList>
    </citation>
    <scope>NUCLEOTIDE SEQUENCE [LARGE SCALE GENOMIC DNA]</scope>
    <source>
        <strain evidence="2 3">CBS 269.64</strain>
    </source>
</reference>
<proteinExistence type="predicted"/>
<dbReference type="Proteomes" id="UP000185904">
    <property type="component" value="Unassembled WGS sequence"/>
</dbReference>
<dbReference type="GeneID" id="34588947"/>
<sequence length="126" mass="13897">MELPWTETELVNESQPANPPAVLDTRTLMDENHQLVNRVRFLEEQLAQRNQRAQLTVQHISQSLSNLSRALQIVSADAQTSGIPSNGDALVDLLGDFTGMNQPVGGKSTTCRLALRLLTAVIKYQT</sequence>
<comment type="caution">
    <text evidence="2">The sequence shown here is derived from an EMBL/GenBank/DDBJ whole genome shotgun (WGS) entry which is preliminary data.</text>
</comment>
<accession>A0A178D0M0</accession>
<dbReference type="AlphaFoldDB" id="A0A178D0M0"/>
<organism evidence="2 3">
    <name type="scientific">Fonsecaea nubica</name>
    <dbReference type="NCBI Taxonomy" id="856822"/>
    <lineage>
        <taxon>Eukaryota</taxon>
        <taxon>Fungi</taxon>
        <taxon>Dikarya</taxon>
        <taxon>Ascomycota</taxon>
        <taxon>Pezizomycotina</taxon>
        <taxon>Eurotiomycetes</taxon>
        <taxon>Chaetothyriomycetidae</taxon>
        <taxon>Chaetothyriales</taxon>
        <taxon>Herpotrichiellaceae</taxon>
        <taxon>Fonsecaea</taxon>
    </lineage>
</organism>
<protein>
    <submittedName>
        <fullName evidence="2">Uncharacterized protein</fullName>
    </submittedName>
</protein>
<dbReference type="RefSeq" id="XP_022500288.1">
    <property type="nucleotide sequence ID" value="XM_022643824.1"/>
</dbReference>
<keyword evidence="1" id="KW-0175">Coiled coil</keyword>
<name>A0A178D0M0_9EURO</name>
<dbReference type="EMBL" id="LVCJ01000032">
    <property type="protein sequence ID" value="OAL35276.1"/>
    <property type="molecule type" value="Genomic_DNA"/>
</dbReference>
<keyword evidence="3" id="KW-1185">Reference proteome</keyword>